<organism evidence="2 3">
    <name type="scientific">Dorcoceras hygrometricum</name>
    <dbReference type="NCBI Taxonomy" id="472368"/>
    <lineage>
        <taxon>Eukaryota</taxon>
        <taxon>Viridiplantae</taxon>
        <taxon>Streptophyta</taxon>
        <taxon>Embryophyta</taxon>
        <taxon>Tracheophyta</taxon>
        <taxon>Spermatophyta</taxon>
        <taxon>Magnoliopsida</taxon>
        <taxon>eudicotyledons</taxon>
        <taxon>Gunneridae</taxon>
        <taxon>Pentapetalae</taxon>
        <taxon>asterids</taxon>
        <taxon>lamiids</taxon>
        <taxon>Lamiales</taxon>
        <taxon>Gesneriaceae</taxon>
        <taxon>Didymocarpoideae</taxon>
        <taxon>Trichosporeae</taxon>
        <taxon>Loxocarpinae</taxon>
        <taxon>Dorcoceras</taxon>
    </lineage>
</organism>
<dbReference type="Proteomes" id="UP000250235">
    <property type="component" value="Unassembled WGS sequence"/>
</dbReference>
<name>A0A2Z7BV30_9LAMI</name>
<evidence type="ECO:0000313" key="3">
    <source>
        <dbReference type="Proteomes" id="UP000250235"/>
    </source>
</evidence>
<sequence>MSSWTQSFISLDKLCEIQKQANNRTGLGFNTSESSFGETCTQSNLAHDKFKKMSFFKASVIHDPCESVRYDDQISELLNKKGKAGIGYDRPESSKSGWLKNRLDKEKAKAGSKSFVQNQQRRGSKKVKSEWKKAAVQYSQGYGDCGIKASQGLCHSNQSFAGKCWCGGSGRCTQGEETPVKKDVSRKRPAAVDEPIVKKKRTRVGKAAAVATDSALEEVPVQVVAISTVPPPAPKRKIQKRKKRLALGSDDEIVGEPTTVAVEAHGLRWEKPCYSKVFEGPNRDRGAVIARSNTNIKSTCWIRTMLCINGTWVIEPCSDYWQQIPRAVASSIVVIPSRLSYVDTLPPVSEFFKLLKKRWADISTVLIRPSLGSAYIFDTDVVYKDVQMDIDRHGDSPDSSVDSSLHFNANDISTEDDAALDKSILPSSAADICASLAALRESFSKLVANQTRDSRKSRDAYSEVMFKINHVERVFLDSLAVQNEAFRGLFKSTRQEAQNDNNALSLALKAVRAQNAILSTDLAATQKEVKDLKVALSKDFDDKLANILNDLLEFRVETQEQLASLGAHLAELIAFITKGSDDKKGEGSSSRPQPPPDDQNRPSCGSGSRANYPSRYGGGTVSREGGNRGGDGRRRGDSSGSSKRRRSDSGGGSGGRINYGPYLPPKRDAEYWISGKRQFKDFCFCFLYKSYVH</sequence>
<keyword evidence="3" id="KW-1185">Reference proteome</keyword>
<gene>
    <name evidence="2" type="ORF">F511_35863</name>
</gene>
<evidence type="ECO:0000256" key="1">
    <source>
        <dbReference type="SAM" id="MobiDB-lite"/>
    </source>
</evidence>
<evidence type="ECO:0000313" key="2">
    <source>
        <dbReference type="EMBL" id="KZV38299.1"/>
    </source>
</evidence>
<proteinExistence type="predicted"/>
<feature type="region of interest" description="Disordered" evidence="1">
    <location>
        <begin position="580"/>
        <end position="661"/>
    </location>
</feature>
<accession>A0A2Z7BV30</accession>
<protein>
    <submittedName>
        <fullName evidence="2">Uncharacterized protein</fullName>
    </submittedName>
</protein>
<feature type="region of interest" description="Disordered" evidence="1">
    <location>
        <begin position="109"/>
        <end position="128"/>
    </location>
</feature>
<reference evidence="2 3" key="1">
    <citation type="journal article" date="2015" name="Proc. Natl. Acad. Sci. U.S.A.">
        <title>The resurrection genome of Boea hygrometrica: A blueprint for survival of dehydration.</title>
        <authorList>
            <person name="Xiao L."/>
            <person name="Yang G."/>
            <person name="Zhang L."/>
            <person name="Yang X."/>
            <person name="Zhao S."/>
            <person name="Ji Z."/>
            <person name="Zhou Q."/>
            <person name="Hu M."/>
            <person name="Wang Y."/>
            <person name="Chen M."/>
            <person name="Xu Y."/>
            <person name="Jin H."/>
            <person name="Xiao X."/>
            <person name="Hu G."/>
            <person name="Bao F."/>
            <person name="Hu Y."/>
            <person name="Wan P."/>
            <person name="Li L."/>
            <person name="Deng X."/>
            <person name="Kuang T."/>
            <person name="Xiang C."/>
            <person name="Zhu J.K."/>
            <person name="Oliver M.J."/>
            <person name="He Y."/>
        </authorList>
    </citation>
    <scope>NUCLEOTIDE SEQUENCE [LARGE SCALE GENOMIC DNA]</scope>
    <source>
        <strain evidence="3">cv. XS01</strain>
    </source>
</reference>
<dbReference type="EMBL" id="KV001981">
    <property type="protein sequence ID" value="KZV38299.1"/>
    <property type="molecule type" value="Genomic_DNA"/>
</dbReference>
<dbReference type="AlphaFoldDB" id="A0A2Z7BV30"/>